<gene>
    <name evidence="1" type="ORF">V5799_026512</name>
</gene>
<dbReference type="AlphaFoldDB" id="A0AAQ4DID2"/>
<dbReference type="Proteomes" id="UP001321473">
    <property type="component" value="Unassembled WGS sequence"/>
</dbReference>
<accession>A0AAQ4DID2</accession>
<keyword evidence="2" id="KW-1185">Reference proteome</keyword>
<evidence type="ECO:0000313" key="2">
    <source>
        <dbReference type="Proteomes" id="UP001321473"/>
    </source>
</evidence>
<proteinExistence type="predicted"/>
<comment type="caution">
    <text evidence="1">The sequence shown here is derived from an EMBL/GenBank/DDBJ whole genome shotgun (WGS) entry which is preliminary data.</text>
</comment>
<organism evidence="1 2">
    <name type="scientific">Amblyomma americanum</name>
    <name type="common">Lone star tick</name>
    <dbReference type="NCBI Taxonomy" id="6943"/>
    <lineage>
        <taxon>Eukaryota</taxon>
        <taxon>Metazoa</taxon>
        <taxon>Ecdysozoa</taxon>
        <taxon>Arthropoda</taxon>
        <taxon>Chelicerata</taxon>
        <taxon>Arachnida</taxon>
        <taxon>Acari</taxon>
        <taxon>Parasitiformes</taxon>
        <taxon>Ixodida</taxon>
        <taxon>Ixodoidea</taxon>
        <taxon>Ixodidae</taxon>
        <taxon>Amblyomminae</taxon>
        <taxon>Amblyomma</taxon>
    </lineage>
</organism>
<dbReference type="EMBL" id="JARKHS020030345">
    <property type="protein sequence ID" value="KAK8762222.1"/>
    <property type="molecule type" value="Genomic_DNA"/>
</dbReference>
<name>A0AAQ4DID2_AMBAM</name>
<reference evidence="1 2" key="1">
    <citation type="journal article" date="2023" name="Arcadia Sci">
        <title>De novo assembly of a long-read Amblyomma americanum tick genome.</title>
        <authorList>
            <person name="Chou S."/>
            <person name="Poskanzer K.E."/>
            <person name="Rollins M."/>
            <person name="Thuy-Boun P.S."/>
        </authorList>
    </citation>
    <scope>NUCLEOTIDE SEQUENCE [LARGE SCALE GENOMIC DNA]</scope>
    <source>
        <strain evidence="1">F_SG_1</strain>
        <tissue evidence="1">Salivary glands</tissue>
    </source>
</reference>
<evidence type="ECO:0000313" key="1">
    <source>
        <dbReference type="EMBL" id="KAK8762222.1"/>
    </source>
</evidence>
<sequence length="180" mass="19352">MLTGAWWSVTSTTIQNCWKKAGLTITDGQPQTDEPAAEDSSSKLLSEVAEQLAVDPSVTFDDYVQCDKATWTSVQLTTDDMLQSVQGPGTQDEECSDDMDDDVTAAPEDCDESVSATNALNCLRKLRIFIAKSGTATEGVHKNADGLESFVLQSLCCTCQKTITAISNKCALSDDHVCIV</sequence>
<protein>
    <submittedName>
        <fullName evidence="1">Uncharacterized protein</fullName>
    </submittedName>
</protein>